<organism evidence="5 6">
    <name type="scientific">Parabacteroides faecalis</name>
    <dbReference type="NCBI Taxonomy" id="2924040"/>
    <lineage>
        <taxon>Bacteria</taxon>
        <taxon>Pseudomonadati</taxon>
        <taxon>Bacteroidota</taxon>
        <taxon>Bacteroidia</taxon>
        <taxon>Bacteroidales</taxon>
        <taxon>Tannerellaceae</taxon>
        <taxon>Parabacteroides</taxon>
    </lineage>
</organism>
<dbReference type="InterPro" id="IPR000424">
    <property type="entry name" value="Primosome_PriB/ssb"/>
</dbReference>
<dbReference type="RefSeq" id="WP_243324274.1">
    <property type="nucleotide sequence ID" value="NZ_JAKZMM010000013.1"/>
</dbReference>
<dbReference type="GO" id="GO:0003677">
    <property type="term" value="F:DNA binding"/>
    <property type="evidence" value="ECO:0007669"/>
    <property type="project" value="UniProtKB-KW"/>
</dbReference>
<gene>
    <name evidence="5" type="primary">ssb</name>
    <name evidence="5" type="ORF">MUN53_07040</name>
</gene>
<evidence type="ECO:0000256" key="1">
    <source>
        <dbReference type="ARBA" id="ARBA00023125"/>
    </source>
</evidence>
<dbReference type="SUPFAM" id="SSF50249">
    <property type="entry name" value="Nucleic acid-binding proteins"/>
    <property type="match status" value="1"/>
</dbReference>
<accession>A0ABT0C022</accession>
<dbReference type="Pfam" id="PF00436">
    <property type="entry name" value="SSB"/>
    <property type="match status" value="1"/>
</dbReference>
<comment type="subunit">
    <text evidence="2">Homotetramer.</text>
</comment>
<dbReference type="HAMAP" id="MF_00984">
    <property type="entry name" value="SSB"/>
    <property type="match status" value="1"/>
</dbReference>
<feature type="compositionally biased region" description="Polar residues" evidence="4">
    <location>
        <begin position="118"/>
        <end position="157"/>
    </location>
</feature>
<keyword evidence="1 2" id="KW-0238">DNA-binding</keyword>
<dbReference type="InterPro" id="IPR011344">
    <property type="entry name" value="ssDNA-bd"/>
</dbReference>
<dbReference type="PIRSF" id="PIRSF002070">
    <property type="entry name" value="SSB"/>
    <property type="match status" value="1"/>
</dbReference>
<evidence type="ECO:0000256" key="2">
    <source>
        <dbReference type="HAMAP-Rule" id="MF_00984"/>
    </source>
</evidence>
<comment type="caution">
    <text evidence="2">Lacks conserved residue(s) required for the propagation of feature annotation.</text>
</comment>
<evidence type="ECO:0000256" key="4">
    <source>
        <dbReference type="SAM" id="MobiDB-lite"/>
    </source>
</evidence>
<dbReference type="PANTHER" id="PTHR10302">
    <property type="entry name" value="SINGLE-STRANDED DNA-BINDING PROTEIN"/>
    <property type="match status" value="1"/>
</dbReference>
<evidence type="ECO:0000313" key="5">
    <source>
        <dbReference type="EMBL" id="MCJ2380367.1"/>
    </source>
</evidence>
<feature type="region of interest" description="Disordered" evidence="4">
    <location>
        <begin position="111"/>
        <end position="165"/>
    </location>
</feature>
<sequence>MSLNKVILIGNVGKDPDVRYFDSGSAIASFPLATSERGYTLANGTVIPERTEWHNIVARRDLVSFVEKWVKKGSGLYVEGKIRTRTYDDQNGIKRYVTEIHADRIEFYSTGSRPADSSMAQTATNTSNTMSQPVQPNTGYQQPGTAIQSPSPSFSESNEADDLPF</sequence>
<evidence type="ECO:0000256" key="3">
    <source>
        <dbReference type="PIRNR" id="PIRNR002070"/>
    </source>
</evidence>
<comment type="caution">
    <text evidence="5">The sequence shown here is derived from an EMBL/GenBank/DDBJ whole genome shotgun (WGS) entry which is preliminary data.</text>
</comment>
<dbReference type="NCBIfam" id="TIGR00621">
    <property type="entry name" value="ssb"/>
    <property type="match status" value="1"/>
</dbReference>
<dbReference type="Gene3D" id="2.40.50.140">
    <property type="entry name" value="Nucleic acid-binding proteins"/>
    <property type="match status" value="1"/>
</dbReference>
<dbReference type="Proteomes" id="UP001165444">
    <property type="component" value="Unassembled WGS sequence"/>
</dbReference>
<dbReference type="InterPro" id="IPR012340">
    <property type="entry name" value="NA-bd_OB-fold"/>
</dbReference>
<proteinExistence type="inferred from homology"/>
<name>A0ABT0C022_9BACT</name>
<dbReference type="PROSITE" id="PS50935">
    <property type="entry name" value="SSB"/>
    <property type="match status" value="1"/>
</dbReference>
<dbReference type="CDD" id="cd04496">
    <property type="entry name" value="SSB_OBF"/>
    <property type="match status" value="1"/>
</dbReference>
<protein>
    <recommendedName>
        <fullName evidence="2 3">Single-stranded DNA-binding protein</fullName>
        <shortName evidence="2">SSB</shortName>
    </recommendedName>
</protein>
<reference evidence="5 6" key="1">
    <citation type="submission" date="2022-03" db="EMBL/GenBank/DDBJ databases">
        <title>Parabacteroides sp. nov. isolated from swine feces.</title>
        <authorList>
            <person name="Bak J.E."/>
        </authorList>
    </citation>
    <scope>NUCLEOTIDE SEQUENCE [LARGE SCALE GENOMIC DNA]</scope>
    <source>
        <strain evidence="5 6">AGMB00274</strain>
    </source>
</reference>
<keyword evidence="6" id="KW-1185">Reference proteome</keyword>
<dbReference type="PANTHER" id="PTHR10302:SF27">
    <property type="entry name" value="SINGLE-STRANDED DNA-BINDING PROTEIN"/>
    <property type="match status" value="1"/>
</dbReference>
<dbReference type="EMBL" id="JAKZMM010000013">
    <property type="protein sequence ID" value="MCJ2380367.1"/>
    <property type="molecule type" value="Genomic_DNA"/>
</dbReference>
<evidence type="ECO:0000313" key="6">
    <source>
        <dbReference type="Proteomes" id="UP001165444"/>
    </source>
</evidence>